<dbReference type="PANTHER" id="PTHR24104">
    <property type="entry name" value="E3 UBIQUITIN-PROTEIN LIGASE NHLRC1-RELATED"/>
    <property type="match status" value="1"/>
</dbReference>
<dbReference type="SUPFAM" id="SSF101898">
    <property type="entry name" value="NHL repeat"/>
    <property type="match status" value="1"/>
</dbReference>
<name>A0A8S2MVP6_9BILA</name>
<dbReference type="GO" id="GO:0008270">
    <property type="term" value="F:zinc ion binding"/>
    <property type="evidence" value="ECO:0007669"/>
    <property type="project" value="UniProtKB-KW"/>
</dbReference>
<dbReference type="InterPro" id="IPR011042">
    <property type="entry name" value="6-blade_b-propeller_TolB-like"/>
</dbReference>
<organism evidence="3 4">
    <name type="scientific">Rotaria magnacalcarata</name>
    <dbReference type="NCBI Taxonomy" id="392030"/>
    <lineage>
        <taxon>Eukaryota</taxon>
        <taxon>Metazoa</taxon>
        <taxon>Spiralia</taxon>
        <taxon>Gnathifera</taxon>
        <taxon>Rotifera</taxon>
        <taxon>Eurotatoria</taxon>
        <taxon>Bdelloidea</taxon>
        <taxon>Philodinida</taxon>
        <taxon>Philodinidae</taxon>
        <taxon>Rotaria</taxon>
    </lineage>
</organism>
<dbReference type="PANTHER" id="PTHR24104:SF25">
    <property type="entry name" value="PROTEIN LIN-41"/>
    <property type="match status" value="1"/>
</dbReference>
<reference evidence="3" key="1">
    <citation type="submission" date="2021-02" db="EMBL/GenBank/DDBJ databases">
        <authorList>
            <person name="Nowell W R."/>
        </authorList>
    </citation>
    <scope>NUCLEOTIDE SEQUENCE</scope>
</reference>
<dbReference type="InterPro" id="IPR001258">
    <property type="entry name" value="NHL_repeat"/>
</dbReference>
<proteinExistence type="predicted"/>
<sequence>MNREPEEKLRERYVKHVVGNILPETTSKPRFVAVHNDNIYIADLGRSLIYGTSIRNRFQYDCITVFGGHGRGNGEMIDPSGLFVDSNGNIISADSKNDRIQVYKSDGEYQTTLKLNERIKRPSGICTNRSGTKFYVSCYLAGCLRAFNISY</sequence>
<dbReference type="PROSITE" id="PS51125">
    <property type="entry name" value="NHL"/>
    <property type="match status" value="1"/>
</dbReference>
<evidence type="ECO:0000313" key="3">
    <source>
        <dbReference type="EMBL" id="CAF3977574.1"/>
    </source>
</evidence>
<protein>
    <submittedName>
        <fullName evidence="3">Uncharacterized protein</fullName>
    </submittedName>
</protein>
<dbReference type="AlphaFoldDB" id="A0A8S2MVP6"/>
<dbReference type="Proteomes" id="UP000681720">
    <property type="component" value="Unassembled WGS sequence"/>
</dbReference>
<dbReference type="InterPro" id="IPR050952">
    <property type="entry name" value="TRIM-NHL_E3_ligases"/>
</dbReference>
<dbReference type="EMBL" id="CAJOBJ010003772">
    <property type="protein sequence ID" value="CAF3977574.1"/>
    <property type="molecule type" value="Genomic_DNA"/>
</dbReference>
<evidence type="ECO:0000256" key="1">
    <source>
        <dbReference type="ARBA" id="ARBA00022737"/>
    </source>
</evidence>
<feature type="repeat" description="NHL" evidence="2">
    <location>
        <begin position="63"/>
        <end position="106"/>
    </location>
</feature>
<evidence type="ECO:0000313" key="4">
    <source>
        <dbReference type="Proteomes" id="UP000681720"/>
    </source>
</evidence>
<accession>A0A8S2MVP6</accession>
<keyword evidence="1" id="KW-0677">Repeat</keyword>
<evidence type="ECO:0000256" key="2">
    <source>
        <dbReference type="PROSITE-ProRule" id="PRU00504"/>
    </source>
</evidence>
<gene>
    <name evidence="3" type="ORF">GIL414_LOCUS10499</name>
</gene>
<dbReference type="Gene3D" id="2.120.10.30">
    <property type="entry name" value="TolB, C-terminal domain"/>
    <property type="match status" value="1"/>
</dbReference>
<comment type="caution">
    <text evidence="3">The sequence shown here is derived from an EMBL/GenBank/DDBJ whole genome shotgun (WGS) entry which is preliminary data.</text>
</comment>